<proteinExistence type="predicted"/>
<sequence length="1362" mass="153302">MVFIQLYLSIIIVFLLYNCVDLYSIVDYSLENSNNVYAQNIDSCDFVYRISIQADIGDLDIGIVTSTIVGNSISVISSSARQYYFEYRVNVQLGQDTLQNLFEVNGVNIGGTIEYNCESMPHPLVNLNPNKEFMRVNVNSYYLLLIFNLKKAIPTTGFTITYPYPNTYGCSYKSQGYRLISILCNLVGFDDFQITEIDFGIQDPQLRTTTFTFKTFIDLSFIRNGVVTFNQYSDYENLAMSPKQNYYVAHIENYTIPLLFIDSIQDQGNVICYNVPITGSYDYKYEVLYFMLMETDGTYELTINNLNGNSSSTMGEITITTTNTNDGTATTVTPIANGPYSIDFESTVEITDYLPFTIVCNFGSFSKEITYTYPYGIMGRNSLAAQATIAFMLPPYNSNLDVTAISNIVYNNTVNSSLPIDNVLPVLESLEIIQIDSTSFLIKVRASDDNAIYFIEINSGTYISFNAWTLVEGTLQNGTFTKFLNVSYLSDSYDPSSVYINIYDMAGNKQTYNDFYGNSIPIPPLLPWVDPTYTQASSEIIFLRYSMNDIDLSIIGCDNTLFVNFSNSIIDEILMVKFSFGTYHRVYYGQWNYDQDMFSVDFHLNPKLFSGVIEYSITYRQMLYESRFFLDESWQLQVTSDLADIMPPVFTDSLNLGGPTTSAGGQIQWMFPLSEFDSGFKEGYLLVYSDVDPYVPFNISLPAPSDIYSGYIVPMLDVPPNCVTQTFYIETIVLVDLVGNVGTYTSGNKKPKLVTDISPMMRLLKFTYQMSQLAVAADCQVTETDLSPPEIVDCQIYTNNPNDNSSVNLFSTYRSIYVNFTIQDGSSIISPRHIPKCYIHALLFDVIESTKSEVVSTDNSTFTASYHCQIDLPYGLGYPNDHLLLSINGFADVRLNFGGLSPNDLVMYDFSSTIPVTFIKQPIIESINPVPSDQSSISIFGYGFGVDVSEMVLKVYYEDSTSEDLQSVFQSDTFLIADGIKLNQSSFSIKAVNSYYESNSLSVEPYLVPFKPRIPCLGNPVCGGPSNGICTLYGCVCKYPWTSNDCMSQIVIIPPPTINSSNPDISNNYTTTLPGGGDVTLSSLIKIVALREMSPDNKAVSTFQFTSWIFTNTTPSRSNYQEYQYRTSLTSNNKTSNIKVTIQYFSTLSIVYFANQRIQMLPSTIKYRVEMTPFGFTSELNYIQLLMSTSLTSYGNDSCSFQDQGSIVNSNMDYVRLQINDNSLYCRYIKKGVIDNRIQDISNTFYEPEGNQSTVYLNREIGINIPYYKYNMLIDPDFSILADILPASERPGSVCVPLLYGTDDSSGLTQLQIIGIIVGCVGFIVCGALGILLYKLIVNWDFKVKFWRKVDKFIKMKKLNKL</sequence>
<dbReference type="Pfam" id="PF25820">
    <property type="entry name" value="DUF7949"/>
    <property type="match status" value="1"/>
</dbReference>
<dbReference type="PANTHER" id="PTHR31378:SF17">
    <property type="match status" value="1"/>
</dbReference>
<dbReference type="GO" id="GO:0004601">
    <property type="term" value="F:peroxidase activity"/>
    <property type="evidence" value="ECO:0007669"/>
    <property type="project" value="InterPro"/>
</dbReference>
<dbReference type="InterPro" id="IPR055463">
    <property type="entry name" value="DUF7035"/>
</dbReference>
<keyword evidence="1" id="KW-0472">Membrane</keyword>
<organism evidence="3 4">
    <name type="scientific">Tieghemostelium lacteum</name>
    <name type="common">Slime mold</name>
    <name type="synonym">Dictyostelium lacteum</name>
    <dbReference type="NCBI Taxonomy" id="361077"/>
    <lineage>
        <taxon>Eukaryota</taxon>
        <taxon>Amoebozoa</taxon>
        <taxon>Evosea</taxon>
        <taxon>Eumycetozoa</taxon>
        <taxon>Dictyostelia</taxon>
        <taxon>Dictyosteliales</taxon>
        <taxon>Raperosteliaceae</taxon>
        <taxon>Tieghemostelium</taxon>
    </lineage>
</organism>
<dbReference type="InterPro" id="IPR002016">
    <property type="entry name" value="Haem_peroxidase"/>
</dbReference>
<accession>A0A151Z7W5</accession>
<keyword evidence="1" id="KW-0812">Transmembrane</keyword>
<name>A0A151Z7W5_TIELA</name>
<dbReference type="InParanoid" id="A0A151Z7W5"/>
<dbReference type="InterPro" id="IPR057709">
    <property type="entry name" value="DUF7949"/>
</dbReference>
<dbReference type="EMBL" id="LODT01000037">
    <property type="protein sequence ID" value="KYQ90059.1"/>
    <property type="molecule type" value="Genomic_DNA"/>
</dbReference>
<feature type="domain" description="Plant heme peroxidase family profile" evidence="2">
    <location>
        <begin position="551"/>
        <end position="799"/>
    </location>
</feature>
<evidence type="ECO:0000313" key="3">
    <source>
        <dbReference type="EMBL" id="KYQ90059.1"/>
    </source>
</evidence>
<gene>
    <name evidence="3" type="ORF">DLAC_08643</name>
</gene>
<dbReference type="Proteomes" id="UP000076078">
    <property type="component" value="Unassembled WGS sequence"/>
</dbReference>
<keyword evidence="4" id="KW-1185">Reference proteome</keyword>
<dbReference type="Pfam" id="PF23034">
    <property type="entry name" value="DUF7035"/>
    <property type="match status" value="1"/>
</dbReference>
<dbReference type="InterPro" id="IPR056645">
    <property type="entry name" value="DUF7743"/>
</dbReference>
<evidence type="ECO:0000259" key="2">
    <source>
        <dbReference type="PROSITE" id="PS50873"/>
    </source>
</evidence>
<keyword evidence="1" id="KW-1133">Transmembrane helix</keyword>
<dbReference type="Pfam" id="PF23033">
    <property type="entry name" value="DUF7034"/>
    <property type="match status" value="1"/>
</dbReference>
<dbReference type="PANTHER" id="PTHR31378">
    <property type="entry name" value="EGF-LIKE DOMAIN-CONTAINING PROTEIN-RELATED-RELATED"/>
    <property type="match status" value="1"/>
</dbReference>
<evidence type="ECO:0000256" key="1">
    <source>
        <dbReference type="SAM" id="Phobius"/>
    </source>
</evidence>
<comment type="caution">
    <text evidence="3">The sequence shown here is derived from an EMBL/GenBank/DDBJ whole genome shotgun (WGS) entry which is preliminary data.</text>
</comment>
<dbReference type="OrthoDB" id="23144at2759"/>
<reference evidence="3 4" key="1">
    <citation type="submission" date="2015-12" db="EMBL/GenBank/DDBJ databases">
        <title>Dictyostelia acquired genes for synthesis and detection of signals that induce cell-type specialization by lateral gene transfer from prokaryotes.</title>
        <authorList>
            <person name="Gloeckner G."/>
            <person name="Schaap P."/>
        </authorList>
    </citation>
    <scope>NUCLEOTIDE SEQUENCE [LARGE SCALE GENOMIC DNA]</scope>
    <source>
        <strain evidence="3 4">TK</strain>
    </source>
</reference>
<dbReference type="GO" id="GO:0006979">
    <property type="term" value="P:response to oxidative stress"/>
    <property type="evidence" value="ECO:0007669"/>
    <property type="project" value="InterPro"/>
</dbReference>
<dbReference type="Pfam" id="PF24893">
    <property type="entry name" value="DUF7743"/>
    <property type="match status" value="1"/>
</dbReference>
<dbReference type="PROSITE" id="PS50873">
    <property type="entry name" value="PEROXIDASE_4"/>
    <property type="match status" value="1"/>
</dbReference>
<protein>
    <submittedName>
        <fullName evidence="3">Microtubule interacting and transport domain-containing protein (MIT)</fullName>
    </submittedName>
</protein>
<dbReference type="InterPro" id="IPR055462">
    <property type="entry name" value="DUF7034"/>
</dbReference>
<feature type="transmembrane region" description="Helical" evidence="1">
    <location>
        <begin position="1313"/>
        <end position="1338"/>
    </location>
</feature>
<evidence type="ECO:0000313" key="4">
    <source>
        <dbReference type="Proteomes" id="UP000076078"/>
    </source>
</evidence>
<dbReference type="GO" id="GO:0020037">
    <property type="term" value="F:heme binding"/>
    <property type="evidence" value="ECO:0007669"/>
    <property type="project" value="InterPro"/>
</dbReference>